<reference evidence="7 8" key="1">
    <citation type="journal article" date="2017" name="Elife">
        <title>Extensive horizontal gene transfer in cheese-associated bacteria.</title>
        <authorList>
            <person name="Bonham K.S."/>
            <person name="Wolfe B.E."/>
            <person name="Dutton R.J."/>
        </authorList>
    </citation>
    <scope>NUCLEOTIDE SEQUENCE [LARGE SCALE GENOMIC DNA]</scope>
    <source>
        <strain evidence="7 8">900_6</strain>
    </source>
</reference>
<dbReference type="InterPro" id="IPR000212">
    <property type="entry name" value="DNA_helicase_UvrD/REP"/>
</dbReference>
<dbReference type="GO" id="GO:0016787">
    <property type="term" value="F:hydrolase activity"/>
    <property type="evidence" value="ECO:0007669"/>
    <property type="project" value="UniProtKB-UniRule"/>
</dbReference>
<dbReference type="GO" id="GO:0003677">
    <property type="term" value="F:DNA binding"/>
    <property type="evidence" value="ECO:0007669"/>
    <property type="project" value="InterPro"/>
</dbReference>
<accession>A0A2A3Z8Z9</accession>
<feature type="binding site" evidence="5">
    <location>
        <begin position="194"/>
        <end position="201"/>
    </location>
    <ligand>
        <name>ATP</name>
        <dbReference type="ChEBI" id="CHEBI:30616"/>
    </ligand>
</feature>
<dbReference type="Pfam" id="PF13245">
    <property type="entry name" value="AAA_19"/>
    <property type="match status" value="1"/>
</dbReference>
<evidence type="ECO:0000256" key="2">
    <source>
        <dbReference type="ARBA" id="ARBA00022801"/>
    </source>
</evidence>
<dbReference type="Proteomes" id="UP000217720">
    <property type="component" value="Unassembled WGS sequence"/>
</dbReference>
<keyword evidence="1 5" id="KW-0547">Nucleotide-binding</keyword>
<dbReference type="InterPro" id="IPR014016">
    <property type="entry name" value="UvrD-like_ATP-bd"/>
</dbReference>
<proteinExistence type="predicted"/>
<comment type="caution">
    <text evidence="7">The sequence shown here is derived from an EMBL/GenBank/DDBJ whole genome shotgun (WGS) entry which is preliminary data.</text>
</comment>
<dbReference type="PROSITE" id="PS51198">
    <property type="entry name" value="UVRD_HELICASE_ATP_BIND"/>
    <property type="match status" value="1"/>
</dbReference>
<name>A0A2A3Z8Z9_BREAU</name>
<dbReference type="InterPro" id="IPR027417">
    <property type="entry name" value="P-loop_NTPase"/>
</dbReference>
<sequence length="694" mass="75761">MASPLDTRQAAITEEQDYLNATLERRAEILQYLNAELSTSVDDAVSHARHQGMNRQRTELTHAENGLIFGRLDSLEGTPLRIGRVGVSDAADGADPMVIDWRAPAARPFYMATPVEPLGHAHRRHIRTTGDTVVGVDDEPLDGNSASGLVGEGALFSALSQRRTGEMSSAAATLQREQDEIVRATAHGPLVVQGGPGTGKTVVALHRAAYLLFANPQLATRGVLTLGPSRRFLDYISQVLPALGETAIVAATPDTLLPGVTVTVEEPRLTEAIKGRALWQSALSRYAVAQTPESAPVALDWEGERYEISSSMVERLITTAISGRSYHAARRWFHEQMHDRLAHAIAERLEDAFARIDEGLEDVVHARVNFQEVDGGNEGSEADGILTDEELDKLREDIAENPRVAAVLAVFWPILDPNEELGRLMGDEAMLQKFVPELNDAERQAVITTKGGWTSSDIPLLDAISHLLGDTTVHPNSETFLSERAASRRDWIYGHVIVDEAQELSEMQWHMVARRTPQLSITAVGDIDQAETPHQHTTWAQVVDAVFGERWTQAKLTIGYRTPAEAMALTGPILQNAGSVNEPPNAVRFSGIEPWERSANESQLVTEISRAFKELTERWAGGTVGVIAAAPRVPALQLALDGIPVITATQSKGLEWDATIVIDPAGIAAEPRGWNRLYVALTRSTQELCRIHVL</sequence>
<dbReference type="SUPFAM" id="SSF52540">
    <property type="entry name" value="P-loop containing nucleoside triphosphate hydrolases"/>
    <property type="match status" value="1"/>
</dbReference>
<evidence type="ECO:0000313" key="7">
    <source>
        <dbReference type="EMBL" id="PCC48502.1"/>
    </source>
</evidence>
<dbReference type="AlphaFoldDB" id="A0A2A3Z8Z9"/>
<keyword evidence="2 5" id="KW-0378">Hydrolase</keyword>
<dbReference type="PANTHER" id="PTHR11070">
    <property type="entry name" value="UVRD / RECB / PCRA DNA HELICASE FAMILY MEMBER"/>
    <property type="match status" value="1"/>
</dbReference>
<feature type="domain" description="UvrD-like helicase ATP-binding" evidence="6">
    <location>
        <begin position="173"/>
        <end position="563"/>
    </location>
</feature>
<dbReference type="GO" id="GO:0005829">
    <property type="term" value="C:cytosol"/>
    <property type="evidence" value="ECO:0007669"/>
    <property type="project" value="TreeGrafter"/>
</dbReference>
<evidence type="ECO:0000256" key="5">
    <source>
        <dbReference type="PROSITE-ProRule" id="PRU00560"/>
    </source>
</evidence>
<organism evidence="7 8">
    <name type="scientific">Brevibacterium aurantiacum</name>
    <dbReference type="NCBI Taxonomy" id="273384"/>
    <lineage>
        <taxon>Bacteria</taxon>
        <taxon>Bacillati</taxon>
        <taxon>Actinomycetota</taxon>
        <taxon>Actinomycetes</taxon>
        <taxon>Micrococcales</taxon>
        <taxon>Brevibacteriaceae</taxon>
        <taxon>Brevibacterium</taxon>
    </lineage>
</organism>
<evidence type="ECO:0000256" key="1">
    <source>
        <dbReference type="ARBA" id="ARBA00022741"/>
    </source>
</evidence>
<evidence type="ECO:0000256" key="3">
    <source>
        <dbReference type="ARBA" id="ARBA00022806"/>
    </source>
</evidence>
<dbReference type="PANTHER" id="PTHR11070:SF45">
    <property type="entry name" value="DNA 3'-5' HELICASE"/>
    <property type="match status" value="1"/>
</dbReference>
<evidence type="ECO:0000313" key="8">
    <source>
        <dbReference type="Proteomes" id="UP000217720"/>
    </source>
</evidence>
<gene>
    <name evidence="7" type="ORF">CIK62_18270</name>
</gene>
<dbReference type="InterPro" id="IPR027785">
    <property type="entry name" value="UvrD-like_helicase_C"/>
</dbReference>
<dbReference type="GO" id="GO:0000725">
    <property type="term" value="P:recombinational repair"/>
    <property type="evidence" value="ECO:0007669"/>
    <property type="project" value="TreeGrafter"/>
</dbReference>
<protein>
    <submittedName>
        <fullName evidence="7">Helicase</fullName>
    </submittedName>
</protein>
<dbReference type="GO" id="GO:0043138">
    <property type="term" value="F:3'-5' DNA helicase activity"/>
    <property type="evidence" value="ECO:0007669"/>
    <property type="project" value="TreeGrafter"/>
</dbReference>
<evidence type="ECO:0000259" key="6">
    <source>
        <dbReference type="PROSITE" id="PS51198"/>
    </source>
</evidence>
<dbReference type="Gene3D" id="3.40.50.300">
    <property type="entry name" value="P-loop containing nucleotide triphosphate hydrolases"/>
    <property type="match status" value="3"/>
</dbReference>
<evidence type="ECO:0000256" key="4">
    <source>
        <dbReference type="ARBA" id="ARBA00022840"/>
    </source>
</evidence>
<keyword evidence="3 5" id="KW-0347">Helicase</keyword>
<dbReference type="Pfam" id="PF13538">
    <property type="entry name" value="UvrD_C_2"/>
    <property type="match status" value="1"/>
</dbReference>
<dbReference type="GO" id="GO:0005524">
    <property type="term" value="F:ATP binding"/>
    <property type="evidence" value="ECO:0007669"/>
    <property type="project" value="UniProtKB-UniRule"/>
</dbReference>
<dbReference type="EMBL" id="NRGO01000048">
    <property type="protein sequence ID" value="PCC48502.1"/>
    <property type="molecule type" value="Genomic_DNA"/>
</dbReference>
<keyword evidence="4 5" id="KW-0067">ATP-binding</keyword>